<evidence type="ECO:0000313" key="2">
    <source>
        <dbReference type="EMBL" id="GMN32099.1"/>
    </source>
</evidence>
<gene>
    <name evidence="2" type="ORF">TIFTF001_046574</name>
    <name evidence="3" type="ORF">TIFTF001_055871</name>
</gene>
<dbReference type="PANTHER" id="PTHR45642">
    <property type="entry name" value="GDSL ESTERASE/LIPASE EXL3"/>
    <property type="match status" value="1"/>
</dbReference>
<dbReference type="InterPro" id="IPR036514">
    <property type="entry name" value="SGNH_hydro_sf"/>
</dbReference>
<accession>A0AA88JG61</accession>
<dbReference type="EMBL" id="BTGU01004780">
    <property type="protein sequence ID" value="GMN32099.1"/>
    <property type="molecule type" value="Genomic_DNA"/>
</dbReference>
<dbReference type="Gene3D" id="3.40.50.1110">
    <property type="entry name" value="SGNH hydrolase"/>
    <property type="match status" value="1"/>
</dbReference>
<name>A0AA88JG61_FICCA</name>
<comment type="caution">
    <text evidence="3">The sequence shown here is derived from an EMBL/GenBank/DDBJ whole genome shotgun (WGS) entry which is preliminary data.</text>
</comment>
<evidence type="ECO:0008006" key="5">
    <source>
        <dbReference type="Google" id="ProtNLM"/>
    </source>
</evidence>
<sequence>MDFQMLLAASFYLLCLIHSLPFSYAQTDRVPALFIFGYSTVHVENNNELPTIIKANFPPYGRDYINQTPTGRFSNGKLATDFIAKGLRFPSSL</sequence>
<keyword evidence="1" id="KW-0732">Signal</keyword>
<evidence type="ECO:0000313" key="4">
    <source>
        <dbReference type="Proteomes" id="UP001187192"/>
    </source>
</evidence>
<dbReference type="AlphaFoldDB" id="A0AA88JG61"/>
<dbReference type="InterPro" id="IPR050592">
    <property type="entry name" value="GDSL_lipolytic_enzyme"/>
</dbReference>
<proteinExistence type="predicted"/>
<organism evidence="3 4">
    <name type="scientific">Ficus carica</name>
    <name type="common">Common fig</name>
    <dbReference type="NCBI Taxonomy" id="3494"/>
    <lineage>
        <taxon>Eukaryota</taxon>
        <taxon>Viridiplantae</taxon>
        <taxon>Streptophyta</taxon>
        <taxon>Embryophyta</taxon>
        <taxon>Tracheophyta</taxon>
        <taxon>Spermatophyta</taxon>
        <taxon>Magnoliopsida</taxon>
        <taxon>eudicotyledons</taxon>
        <taxon>Gunneridae</taxon>
        <taxon>Pentapetalae</taxon>
        <taxon>rosids</taxon>
        <taxon>fabids</taxon>
        <taxon>Rosales</taxon>
        <taxon>Moraceae</taxon>
        <taxon>Ficeae</taxon>
        <taxon>Ficus</taxon>
    </lineage>
</organism>
<dbReference type="PANTHER" id="PTHR45642:SF35">
    <property type="entry name" value="GDSL ESTERASE_LIPASE APG"/>
    <property type="match status" value="1"/>
</dbReference>
<keyword evidence="4" id="KW-1185">Reference proteome</keyword>
<dbReference type="EMBL" id="BTGU01018822">
    <property type="protein sequence ID" value="GMN70761.1"/>
    <property type="molecule type" value="Genomic_DNA"/>
</dbReference>
<evidence type="ECO:0000313" key="3">
    <source>
        <dbReference type="EMBL" id="GMN70761.1"/>
    </source>
</evidence>
<protein>
    <recommendedName>
        <fullName evidence="5">GDSL esterase/lipase</fullName>
    </recommendedName>
</protein>
<dbReference type="Proteomes" id="UP001187192">
    <property type="component" value="Unassembled WGS sequence"/>
</dbReference>
<reference evidence="3" key="1">
    <citation type="submission" date="2023-07" db="EMBL/GenBank/DDBJ databases">
        <title>draft genome sequence of fig (Ficus carica).</title>
        <authorList>
            <person name="Takahashi T."/>
            <person name="Nishimura K."/>
        </authorList>
    </citation>
    <scope>NUCLEOTIDE SEQUENCE</scope>
</reference>
<feature type="chain" id="PRO_5041891730" description="GDSL esterase/lipase" evidence="1">
    <location>
        <begin position="26"/>
        <end position="93"/>
    </location>
</feature>
<feature type="signal peptide" evidence="1">
    <location>
        <begin position="1"/>
        <end position="25"/>
    </location>
</feature>
<evidence type="ECO:0000256" key="1">
    <source>
        <dbReference type="SAM" id="SignalP"/>
    </source>
</evidence>